<dbReference type="AlphaFoldDB" id="A0A833L0N1"/>
<gene>
    <name evidence="2" type="ORF">FD145_1010</name>
</gene>
<keyword evidence="1" id="KW-0472">Membrane</keyword>
<evidence type="ECO:0008006" key="4">
    <source>
        <dbReference type="Google" id="ProtNLM"/>
    </source>
</evidence>
<keyword evidence="1" id="KW-1133">Transmembrane helix</keyword>
<comment type="caution">
    <text evidence="2">The sequence shown here is derived from an EMBL/GenBank/DDBJ whole genome shotgun (WGS) entry which is preliminary data.</text>
</comment>
<dbReference type="EMBL" id="WPAF01000016">
    <property type="protein sequence ID" value="KAF0133898.1"/>
    <property type="molecule type" value="Genomic_DNA"/>
</dbReference>
<proteinExistence type="predicted"/>
<dbReference type="Proteomes" id="UP000488506">
    <property type="component" value="Unassembled WGS sequence"/>
</dbReference>
<organism evidence="2 3">
    <name type="scientific">Candidatus Saganbacteria bacterium</name>
    <dbReference type="NCBI Taxonomy" id="2575572"/>
    <lineage>
        <taxon>Bacteria</taxon>
        <taxon>Bacillati</taxon>
        <taxon>Saganbacteria</taxon>
    </lineage>
</organism>
<dbReference type="GO" id="GO:0016020">
    <property type="term" value="C:membrane"/>
    <property type="evidence" value="ECO:0007669"/>
    <property type="project" value="InterPro"/>
</dbReference>
<dbReference type="InterPro" id="IPR003425">
    <property type="entry name" value="CCB3/YggT"/>
</dbReference>
<reference evidence="2 3" key="1">
    <citation type="submission" date="2019-12" db="EMBL/GenBank/DDBJ databases">
        <authorList>
            <person name="Wolfe R."/>
            <person name="Danczak R."/>
            <person name="Wilkins M."/>
        </authorList>
    </citation>
    <scope>NUCLEOTIDE SEQUENCE [LARGE SCALE GENOMIC DNA]</scope>
    <source>
        <strain evidence="2">X2_MaxBin.013</strain>
    </source>
</reference>
<dbReference type="Pfam" id="PF02325">
    <property type="entry name" value="CCB3_YggT"/>
    <property type="match status" value="1"/>
</dbReference>
<evidence type="ECO:0000256" key="1">
    <source>
        <dbReference type="SAM" id="Phobius"/>
    </source>
</evidence>
<sequence length="70" mass="8103">MLILIRAMLPFVPHNREHLKLIYEITDLVMIPIRQGLPPNKLGFDASPFILIFVFAIIQRLIIYLLGGFQ</sequence>
<feature type="transmembrane region" description="Helical" evidence="1">
    <location>
        <begin position="46"/>
        <end position="67"/>
    </location>
</feature>
<evidence type="ECO:0000313" key="2">
    <source>
        <dbReference type="EMBL" id="KAF0133898.1"/>
    </source>
</evidence>
<keyword evidence="1" id="KW-0812">Transmembrane</keyword>
<protein>
    <recommendedName>
        <fullName evidence="4">YggT family protein</fullName>
    </recommendedName>
</protein>
<evidence type="ECO:0000313" key="3">
    <source>
        <dbReference type="Proteomes" id="UP000488506"/>
    </source>
</evidence>
<name>A0A833L0N1_UNCSA</name>
<accession>A0A833L0N1</accession>